<dbReference type="PROSITE" id="PS00872">
    <property type="entry name" value="NA_GALACTOSIDE_SYMP"/>
    <property type="match status" value="1"/>
</dbReference>
<dbReference type="Proteomes" id="UP001207408">
    <property type="component" value="Unassembled WGS sequence"/>
</dbReference>
<sequence>MINKVSFKEKIGYGFGDAASSMFYKLFTTFLIFFYTDVFGISAAAAGTMILITRFWDALNDLIMGAIADRTKTKWGQFRPYLLWFSVPFAIIGVLTFTTPGFAENGKLIYAYVSYSLMMMIYTVVNVPYSSLIGVITSDSVQRTSLASYRYAFAFGGGILVQATLLKMAGVLGGDNEQLGWQMAVGIFGVLSVVFFLLTFFLTRERVKPLKQEKSSIKEDLKDLLHNKQWFILLAVGVFTVIFNQLREGAAVYYLKYYFGEQELMLFGNVWHLDYKALTGILVPVWTGANILGVFMATWMAKTLGKKKAYMVFMIISLVASLLYYPISPNDIYMLLLLQVVVGIAAGLPIPLMLAMFGDIADYSEWKSGRRATGLIFSSISMSQKLGSTLGIALTGYILASVGYSPNNVTAESQTGIRFMMSVVPAVAAGLSVVFLLVYKLNESYMKKVKDELNERINKV</sequence>
<keyword evidence="6 8" id="KW-1133">Transmembrane helix</keyword>
<dbReference type="InterPro" id="IPR001927">
    <property type="entry name" value="Na/Gal_symport"/>
</dbReference>
<feature type="transmembrane region" description="Helical" evidence="8">
    <location>
        <begin position="81"/>
        <end position="103"/>
    </location>
</feature>
<proteinExistence type="inferred from homology"/>
<feature type="transmembrane region" description="Helical" evidence="8">
    <location>
        <begin position="12"/>
        <end position="35"/>
    </location>
</feature>
<dbReference type="NCBIfam" id="TIGR00792">
    <property type="entry name" value="gph"/>
    <property type="match status" value="1"/>
</dbReference>
<feature type="transmembrane region" description="Helical" evidence="8">
    <location>
        <begin position="275"/>
        <end position="297"/>
    </location>
</feature>
<dbReference type="InterPro" id="IPR020846">
    <property type="entry name" value="MFS_dom"/>
</dbReference>
<feature type="transmembrane region" description="Helical" evidence="8">
    <location>
        <begin position="181"/>
        <end position="202"/>
    </location>
</feature>
<dbReference type="AlphaFoldDB" id="A0AAE3MG26"/>
<evidence type="ECO:0000256" key="4">
    <source>
        <dbReference type="ARBA" id="ARBA00022475"/>
    </source>
</evidence>
<dbReference type="Pfam" id="PF13347">
    <property type="entry name" value="MFS_2"/>
    <property type="match status" value="1"/>
</dbReference>
<reference evidence="10" key="1">
    <citation type="submission" date="2022-10" db="EMBL/GenBank/DDBJ databases">
        <authorList>
            <person name="Yu W.X."/>
        </authorList>
    </citation>
    <scope>NUCLEOTIDE SEQUENCE</scope>
    <source>
        <strain evidence="10">D04</strain>
    </source>
</reference>
<dbReference type="PROSITE" id="PS50850">
    <property type="entry name" value="MFS"/>
    <property type="match status" value="1"/>
</dbReference>
<evidence type="ECO:0000259" key="9">
    <source>
        <dbReference type="PROSITE" id="PS50850"/>
    </source>
</evidence>
<evidence type="ECO:0000256" key="8">
    <source>
        <dbReference type="SAM" id="Phobius"/>
    </source>
</evidence>
<evidence type="ECO:0000256" key="1">
    <source>
        <dbReference type="ARBA" id="ARBA00004651"/>
    </source>
</evidence>
<dbReference type="CDD" id="cd17332">
    <property type="entry name" value="MFS_MelB_like"/>
    <property type="match status" value="1"/>
</dbReference>
<dbReference type="InterPro" id="IPR039672">
    <property type="entry name" value="MFS_2"/>
</dbReference>
<evidence type="ECO:0000256" key="2">
    <source>
        <dbReference type="ARBA" id="ARBA00009617"/>
    </source>
</evidence>
<dbReference type="GO" id="GO:0008643">
    <property type="term" value="P:carbohydrate transport"/>
    <property type="evidence" value="ECO:0007669"/>
    <property type="project" value="InterPro"/>
</dbReference>
<feature type="domain" description="Major facilitator superfamily (MFS) profile" evidence="9">
    <location>
        <begin position="1"/>
        <end position="441"/>
    </location>
</feature>
<feature type="transmembrane region" description="Helical" evidence="8">
    <location>
        <begin position="149"/>
        <end position="169"/>
    </location>
</feature>
<dbReference type="GO" id="GO:0005886">
    <property type="term" value="C:plasma membrane"/>
    <property type="evidence" value="ECO:0007669"/>
    <property type="project" value="UniProtKB-SubCell"/>
</dbReference>
<evidence type="ECO:0000313" key="10">
    <source>
        <dbReference type="EMBL" id="MCW3806372.1"/>
    </source>
</evidence>
<name>A0AAE3MG26_9BACT</name>
<accession>A0AAE3MG26</accession>
<dbReference type="GO" id="GO:0006814">
    <property type="term" value="P:sodium ion transport"/>
    <property type="evidence" value="ECO:0007669"/>
    <property type="project" value="InterPro"/>
</dbReference>
<comment type="caution">
    <text evidence="10">The sequence shown here is derived from an EMBL/GenBank/DDBJ whole genome shotgun (WGS) entry which is preliminary data.</text>
</comment>
<dbReference type="InterPro" id="IPR036259">
    <property type="entry name" value="MFS_trans_sf"/>
</dbReference>
<dbReference type="InterPro" id="IPR018043">
    <property type="entry name" value="Na/Gal_symport_CS"/>
</dbReference>
<evidence type="ECO:0000256" key="6">
    <source>
        <dbReference type="ARBA" id="ARBA00022989"/>
    </source>
</evidence>
<keyword evidence="7 8" id="KW-0472">Membrane</keyword>
<dbReference type="PANTHER" id="PTHR11328:SF24">
    <property type="entry name" value="MAJOR FACILITATOR SUPERFAMILY (MFS) PROFILE DOMAIN-CONTAINING PROTEIN"/>
    <property type="match status" value="1"/>
</dbReference>
<dbReference type="EMBL" id="JAPDPI010000023">
    <property type="protein sequence ID" value="MCW3806372.1"/>
    <property type="molecule type" value="Genomic_DNA"/>
</dbReference>
<evidence type="ECO:0000256" key="3">
    <source>
        <dbReference type="ARBA" id="ARBA00022448"/>
    </source>
</evidence>
<keyword evidence="4" id="KW-1003">Cell membrane</keyword>
<keyword evidence="3" id="KW-0813">Transport</keyword>
<organism evidence="10 11">
    <name type="scientific">Plebeiibacterium marinum</name>
    <dbReference type="NCBI Taxonomy" id="2992111"/>
    <lineage>
        <taxon>Bacteria</taxon>
        <taxon>Pseudomonadati</taxon>
        <taxon>Bacteroidota</taxon>
        <taxon>Bacteroidia</taxon>
        <taxon>Marinilabiliales</taxon>
        <taxon>Marinilabiliaceae</taxon>
        <taxon>Plebeiibacterium</taxon>
    </lineage>
</organism>
<feature type="transmembrane region" description="Helical" evidence="8">
    <location>
        <begin position="419"/>
        <end position="439"/>
    </location>
</feature>
<feature type="transmembrane region" description="Helical" evidence="8">
    <location>
        <begin position="41"/>
        <end position="60"/>
    </location>
</feature>
<keyword evidence="5 8" id="KW-0812">Transmembrane</keyword>
<feature type="transmembrane region" description="Helical" evidence="8">
    <location>
        <begin position="109"/>
        <end position="129"/>
    </location>
</feature>
<dbReference type="SUPFAM" id="SSF103473">
    <property type="entry name" value="MFS general substrate transporter"/>
    <property type="match status" value="1"/>
</dbReference>
<keyword evidence="11" id="KW-1185">Reference proteome</keyword>
<dbReference type="PANTHER" id="PTHR11328">
    <property type="entry name" value="MAJOR FACILITATOR SUPERFAMILY DOMAIN-CONTAINING PROTEIN"/>
    <property type="match status" value="1"/>
</dbReference>
<feature type="transmembrane region" description="Helical" evidence="8">
    <location>
        <begin position="333"/>
        <end position="354"/>
    </location>
</feature>
<dbReference type="GO" id="GO:0015293">
    <property type="term" value="F:symporter activity"/>
    <property type="evidence" value="ECO:0007669"/>
    <property type="project" value="InterPro"/>
</dbReference>
<feature type="transmembrane region" description="Helical" evidence="8">
    <location>
        <begin position="375"/>
        <end position="399"/>
    </location>
</feature>
<gene>
    <name evidence="10" type="ORF">OM074_12125</name>
</gene>
<feature type="transmembrane region" description="Helical" evidence="8">
    <location>
        <begin position="309"/>
        <end position="327"/>
    </location>
</feature>
<comment type="subcellular location">
    <subcellularLocation>
        <location evidence="1">Cell membrane</location>
        <topology evidence="1">Multi-pass membrane protein</topology>
    </subcellularLocation>
</comment>
<evidence type="ECO:0000256" key="5">
    <source>
        <dbReference type="ARBA" id="ARBA00022692"/>
    </source>
</evidence>
<dbReference type="RefSeq" id="WP_301199755.1">
    <property type="nucleotide sequence ID" value="NZ_JAPDPI010000023.1"/>
</dbReference>
<dbReference type="Gene3D" id="1.20.1250.20">
    <property type="entry name" value="MFS general substrate transporter like domains"/>
    <property type="match status" value="2"/>
</dbReference>
<evidence type="ECO:0000256" key="7">
    <source>
        <dbReference type="ARBA" id="ARBA00023136"/>
    </source>
</evidence>
<feature type="transmembrane region" description="Helical" evidence="8">
    <location>
        <begin position="230"/>
        <end position="255"/>
    </location>
</feature>
<protein>
    <submittedName>
        <fullName evidence="10">MFS transporter</fullName>
    </submittedName>
</protein>
<evidence type="ECO:0000313" key="11">
    <source>
        <dbReference type="Proteomes" id="UP001207408"/>
    </source>
</evidence>
<comment type="similarity">
    <text evidence="2">Belongs to the sodium:galactoside symporter (TC 2.A.2) family.</text>
</comment>